<evidence type="ECO:0000256" key="7">
    <source>
        <dbReference type="ARBA" id="ARBA00023065"/>
    </source>
</evidence>
<evidence type="ECO:0000256" key="5">
    <source>
        <dbReference type="ARBA" id="ARBA00022692"/>
    </source>
</evidence>
<evidence type="ECO:0000259" key="11">
    <source>
        <dbReference type="Pfam" id="PF00361"/>
    </source>
</evidence>
<feature type="region of interest" description="Disordered" evidence="9">
    <location>
        <begin position="861"/>
        <end position="908"/>
    </location>
</feature>
<feature type="transmembrane region" description="Helical" evidence="10">
    <location>
        <begin position="182"/>
        <end position="207"/>
    </location>
</feature>
<reference evidence="15 16" key="1">
    <citation type="submission" date="2023-07" db="EMBL/GenBank/DDBJ databases">
        <title>Closed genoem sequence of Methanomicrococcus sp. Hf6.</title>
        <authorList>
            <person name="Poehlein A."/>
            <person name="Protasov E."/>
            <person name="Platt K."/>
            <person name="Reeh H."/>
            <person name="Daniel R."/>
            <person name="Brune A."/>
        </authorList>
    </citation>
    <scope>NUCLEOTIDE SEQUENCE [LARGE SCALE GENOMIC DNA]</scope>
    <source>
        <strain evidence="15 16">Hf6</strain>
    </source>
</reference>
<dbReference type="InterPro" id="IPR050616">
    <property type="entry name" value="CPA3_Na-H_Antiporter_A"/>
</dbReference>
<dbReference type="Pfam" id="PF00361">
    <property type="entry name" value="Proton_antipo_M"/>
    <property type="match status" value="1"/>
</dbReference>
<feature type="transmembrane region" description="Helical" evidence="10">
    <location>
        <begin position="525"/>
        <end position="549"/>
    </location>
</feature>
<dbReference type="PANTHER" id="PTHR43373:SF1">
    <property type="entry name" value="NA(+)_H(+) ANTIPORTER SUBUNIT A"/>
    <property type="match status" value="1"/>
</dbReference>
<proteinExistence type="predicted"/>
<dbReference type="Pfam" id="PF20501">
    <property type="entry name" value="MbhE"/>
    <property type="match status" value="1"/>
</dbReference>
<feature type="compositionally biased region" description="Polar residues" evidence="9">
    <location>
        <begin position="882"/>
        <end position="894"/>
    </location>
</feature>
<feature type="transmembrane region" description="Helical" evidence="10">
    <location>
        <begin position="20"/>
        <end position="40"/>
    </location>
</feature>
<feature type="transmembrane region" description="Helical" evidence="10">
    <location>
        <begin position="782"/>
        <end position="800"/>
    </location>
</feature>
<evidence type="ECO:0000259" key="14">
    <source>
        <dbReference type="Pfam" id="PF20501"/>
    </source>
</evidence>
<dbReference type="InterPro" id="IPR046806">
    <property type="entry name" value="MrpA_C/MbhE"/>
</dbReference>
<feature type="transmembrane region" description="Helical" evidence="10">
    <location>
        <begin position="47"/>
        <end position="69"/>
    </location>
</feature>
<dbReference type="InterPro" id="IPR001750">
    <property type="entry name" value="ND/Mrp_TM"/>
</dbReference>
<dbReference type="Pfam" id="PF00662">
    <property type="entry name" value="Proton_antipo_N"/>
    <property type="match status" value="1"/>
</dbReference>
<dbReference type="Proteomes" id="UP001302978">
    <property type="component" value="Chromosome"/>
</dbReference>
<feature type="transmembrane region" description="Helical" evidence="10">
    <location>
        <begin position="351"/>
        <end position="373"/>
    </location>
</feature>
<dbReference type="Pfam" id="PF13244">
    <property type="entry name" value="MbhD"/>
    <property type="match status" value="1"/>
</dbReference>
<feature type="transmembrane region" description="Helical" evidence="10">
    <location>
        <begin position="89"/>
        <end position="114"/>
    </location>
</feature>
<feature type="transmembrane region" description="Helical" evidence="10">
    <location>
        <begin position="660"/>
        <end position="681"/>
    </location>
</feature>
<evidence type="ECO:0000256" key="3">
    <source>
        <dbReference type="ARBA" id="ARBA00022449"/>
    </source>
</evidence>
<feature type="transmembrane region" description="Helical" evidence="10">
    <location>
        <begin position="292"/>
        <end position="312"/>
    </location>
</feature>
<keyword evidence="2" id="KW-0813">Transport</keyword>
<gene>
    <name evidence="15" type="primary">mrpA</name>
    <name evidence="15" type="ORF">MmiHf6_11820</name>
</gene>
<dbReference type="GO" id="GO:0005886">
    <property type="term" value="C:plasma membrane"/>
    <property type="evidence" value="ECO:0007669"/>
    <property type="project" value="UniProtKB-SubCell"/>
</dbReference>
<evidence type="ECO:0000313" key="15">
    <source>
        <dbReference type="EMBL" id="WNY23859.1"/>
    </source>
</evidence>
<dbReference type="InterPro" id="IPR001516">
    <property type="entry name" value="Proton_antipo_N"/>
</dbReference>
<feature type="transmembrane region" description="Helical" evidence="10">
    <location>
        <begin position="126"/>
        <end position="145"/>
    </location>
</feature>
<feature type="transmembrane region" description="Helical" evidence="10">
    <location>
        <begin position="227"/>
        <end position="252"/>
    </location>
</feature>
<feature type="transmembrane region" description="Helical" evidence="10">
    <location>
        <begin position="480"/>
        <end position="505"/>
    </location>
</feature>
<feature type="transmembrane region" description="Helical" evidence="10">
    <location>
        <begin position="633"/>
        <end position="653"/>
    </location>
</feature>
<accession>A0AA96V011</accession>
<evidence type="ECO:0000256" key="9">
    <source>
        <dbReference type="SAM" id="MobiDB-lite"/>
    </source>
</evidence>
<feature type="transmembrane region" description="Helical" evidence="10">
    <location>
        <begin position="687"/>
        <end position="706"/>
    </location>
</feature>
<keyword evidence="4" id="KW-1003">Cell membrane</keyword>
<evidence type="ECO:0000256" key="10">
    <source>
        <dbReference type="SAM" id="Phobius"/>
    </source>
</evidence>
<keyword evidence="3" id="KW-0050">Antiport</keyword>
<evidence type="ECO:0000259" key="13">
    <source>
        <dbReference type="Pfam" id="PF13244"/>
    </source>
</evidence>
<evidence type="ECO:0000256" key="1">
    <source>
        <dbReference type="ARBA" id="ARBA00004651"/>
    </source>
</evidence>
<evidence type="ECO:0000259" key="12">
    <source>
        <dbReference type="Pfam" id="PF00662"/>
    </source>
</evidence>
<dbReference type="NCBIfam" id="NF009289">
    <property type="entry name" value="PRK12649.1"/>
    <property type="match status" value="1"/>
</dbReference>
<dbReference type="InterPro" id="IPR042106">
    <property type="entry name" value="Nuo/plastoQ_OxRdtase_6_NuoJ"/>
</dbReference>
<feature type="domain" description="MrpA C-terminal/MbhE" evidence="14">
    <location>
        <begin position="723"/>
        <end position="801"/>
    </location>
</feature>
<feature type="compositionally biased region" description="Basic and acidic residues" evidence="9">
    <location>
        <begin position="895"/>
        <end position="908"/>
    </location>
</feature>
<dbReference type="AlphaFoldDB" id="A0AA96V011"/>
<name>A0AA96V011_9EURY</name>
<evidence type="ECO:0000256" key="6">
    <source>
        <dbReference type="ARBA" id="ARBA00022989"/>
    </source>
</evidence>
<dbReference type="PANTHER" id="PTHR43373">
    <property type="entry name" value="NA(+)/H(+) ANTIPORTER SUBUNIT"/>
    <property type="match status" value="1"/>
</dbReference>
<dbReference type="EMBL" id="CP131059">
    <property type="protein sequence ID" value="WNY23859.1"/>
    <property type="molecule type" value="Genomic_DNA"/>
</dbReference>
<dbReference type="Gene3D" id="1.20.120.1200">
    <property type="entry name" value="NADH-ubiquinone/plastoquinone oxidoreductase chain 6, subunit NuoJ"/>
    <property type="match status" value="1"/>
</dbReference>
<keyword evidence="5 10" id="KW-0812">Transmembrane</keyword>
<feature type="transmembrane region" description="Helical" evidence="10">
    <location>
        <begin position="435"/>
        <end position="459"/>
    </location>
</feature>
<evidence type="ECO:0000256" key="2">
    <source>
        <dbReference type="ARBA" id="ARBA00022448"/>
    </source>
</evidence>
<keyword evidence="7" id="KW-0406">Ion transport</keyword>
<feature type="transmembrane region" description="Helical" evidence="10">
    <location>
        <begin position="319"/>
        <end position="339"/>
    </location>
</feature>
<dbReference type="GO" id="GO:0006811">
    <property type="term" value="P:monoatomic ion transport"/>
    <property type="evidence" value="ECO:0007669"/>
    <property type="project" value="UniProtKB-KW"/>
</dbReference>
<feature type="transmembrane region" description="Helical" evidence="10">
    <location>
        <begin position="393"/>
        <end position="415"/>
    </location>
</feature>
<comment type="subcellular location">
    <subcellularLocation>
        <location evidence="1">Cell membrane</location>
        <topology evidence="1">Multi-pass membrane protein</topology>
    </subcellularLocation>
</comment>
<feature type="domain" description="MrpA C-terminal/MbhD" evidence="13">
    <location>
        <begin position="645"/>
        <end position="709"/>
    </location>
</feature>
<evidence type="ECO:0000256" key="4">
    <source>
        <dbReference type="ARBA" id="ARBA00022475"/>
    </source>
</evidence>
<evidence type="ECO:0000256" key="8">
    <source>
        <dbReference type="ARBA" id="ARBA00023136"/>
    </source>
</evidence>
<sequence>MSDIYFNNEKHGVITLDPFYFIALIVLLPFAMTLAVPSAYKIMREKVGWFAAAVAAVCFLLIASMIPSVMNGTNLAGAISWIPSLSVNLAFYADGLAVLLGLIVSFIGILILSYSNKYLSKDEDLVRYYQYLLVFMGSMFGVAFSDNLVQLFIFWELTSISSFMLIGYYRKTKESIYGATKALLITGGAGLFMFIGFMCLYSITGTYGISEMLTNPEMLSAVKESPLFTVTLILILIGALAKSAQGPFFIWLPNAMEAPTPVSAFLHSATMVKAGIFLVARLHPMFSGTTDWFVLVACLGLITMIVAGFLALKQTDLKAILAFSTISQLAYLMTMFGFTTAAEPGIGVSAAVFHLLNHATFKACLFLLVGIIAHELHTRDITKMGGLRKEMPITFILMVIAAAAMAGIPPLNGYLSKELFYESSVTMAEALGGGIAYLIPVLAVIGGVLTFAYSFRLILKIFTGKRTQDPDVPKHVHDPSWVLLAPPAILAVLIVAIGLFPTPFIDALVQPAINAILPGAEHLHVALWHGITPAFIMTIITFALGILLYTQYDKVAAWQVRFSEKHPKFSLNYIYNTLVDNAFKFGSTFGRMLQKGSPRRYVGIMLAFIVFMIAIPLGFAFLTGQPIFSKDFIFKLAISEMILFVLIVLAAWGASVLPRYVPMILASSALGFFVAMLYAYLKAPDLAMTQLCVETLSTIMFLLVFMKLKTKEAIRPETNRIRLRNSLVALCCAAALFFVLMGADLFPAFESFSHYFMDKGIDLTGGKNIVNVIVVDFRGYDTLGEISVLVIAALTVYNLISSRTKKEKAAATAADTAPGNFVPSCPIPGAPVGGNQVLGHVPCDEVIIDKSSDKPAITVENKSVNKHLNDDSDTAVDADKTVGTSDLDSGSDIQSDVKSDTADPEVKK</sequence>
<dbReference type="PRINTS" id="PR01434">
    <property type="entry name" value="NADHDHGNASE5"/>
</dbReference>
<keyword evidence="16" id="KW-1185">Reference proteome</keyword>
<dbReference type="KEGG" id="mehf:MmiHf6_11820"/>
<protein>
    <submittedName>
        <fullName evidence="15">Na(+)/H(+) antiporter subunit A</fullName>
    </submittedName>
</protein>
<feature type="transmembrane region" description="Helical" evidence="10">
    <location>
        <begin position="601"/>
        <end position="621"/>
    </location>
</feature>
<feature type="domain" description="NADH:quinone oxidoreductase/Mrp antiporter transmembrane" evidence="11">
    <location>
        <begin position="145"/>
        <end position="428"/>
    </location>
</feature>
<dbReference type="InterPro" id="IPR025383">
    <property type="entry name" value="MrpA_C/MbhD"/>
</dbReference>
<feature type="transmembrane region" description="Helical" evidence="10">
    <location>
        <begin position="151"/>
        <end position="170"/>
    </location>
</feature>
<keyword evidence="8 10" id="KW-0472">Membrane</keyword>
<keyword evidence="6 10" id="KW-1133">Transmembrane helix</keyword>
<organism evidence="15 16">
    <name type="scientific">Methanimicrococcus hongohii</name>
    <dbReference type="NCBI Taxonomy" id="3028295"/>
    <lineage>
        <taxon>Archaea</taxon>
        <taxon>Methanobacteriati</taxon>
        <taxon>Methanobacteriota</taxon>
        <taxon>Stenosarchaea group</taxon>
        <taxon>Methanomicrobia</taxon>
        <taxon>Methanosarcinales</taxon>
        <taxon>Methanosarcinaceae</taxon>
        <taxon>Methanimicrococcus</taxon>
    </lineage>
</organism>
<evidence type="ECO:0000313" key="16">
    <source>
        <dbReference type="Proteomes" id="UP001302978"/>
    </source>
</evidence>
<dbReference type="GO" id="GO:0015297">
    <property type="term" value="F:antiporter activity"/>
    <property type="evidence" value="ECO:0007669"/>
    <property type="project" value="UniProtKB-KW"/>
</dbReference>
<feature type="domain" description="NADH-Ubiquinone oxidoreductase (complex I) chain 5 N-terminal" evidence="12">
    <location>
        <begin position="82"/>
        <end position="129"/>
    </location>
</feature>
<feature type="transmembrane region" description="Helical" evidence="10">
    <location>
        <begin position="727"/>
        <end position="749"/>
    </location>
</feature>